<comment type="caution">
    <text evidence="2">The sequence shown here is derived from an EMBL/GenBank/DDBJ whole genome shotgun (WGS) entry which is preliminary data.</text>
</comment>
<protein>
    <recommendedName>
        <fullName evidence="4">SEA domain-containing protein</fullName>
    </recommendedName>
</protein>
<name>A0A4S2LKB7_OPIFE</name>
<reference evidence="2 3" key="1">
    <citation type="journal article" date="2019" name="BMC Genomics">
        <title>New insights from Opisthorchis felineus genome: update on genomics of the epidemiologically important liver flukes.</title>
        <authorList>
            <person name="Ershov N.I."/>
            <person name="Mordvinov V.A."/>
            <person name="Prokhortchouk E.B."/>
            <person name="Pakharukova M.Y."/>
            <person name="Gunbin K.V."/>
            <person name="Ustyantsev K."/>
            <person name="Genaev M.A."/>
            <person name="Blinov A.G."/>
            <person name="Mazur A."/>
            <person name="Boulygina E."/>
            <person name="Tsygankova S."/>
            <person name="Khrameeva E."/>
            <person name="Chekanov N."/>
            <person name="Fan G."/>
            <person name="Xiao A."/>
            <person name="Zhang H."/>
            <person name="Xu X."/>
            <person name="Yang H."/>
            <person name="Solovyev V."/>
            <person name="Lee S.M."/>
            <person name="Liu X."/>
            <person name="Afonnikov D.A."/>
            <person name="Skryabin K.G."/>
        </authorList>
    </citation>
    <scope>NUCLEOTIDE SEQUENCE [LARGE SCALE GENOMIC DNA]</scope>
    <source>
        <strain evidence="2">AK-0245</strain>
        <tissue evidence="2">Whole organism</tissue>
    </source>
</reference>
<evidence type="ECO:0000313" key="2">
    <source>
        <dbReference type="EMBL" id="TGZ61439.1"/>
    </source>
</evidence>
<organism evidence="2 3">
    <name type="scientific">Opisthorchis felineus</name>
    <dbReference type="NCBI Taxonomy" id="147828"/>
    <lineage>
        <taxon>Eukaryota</taxon>
        <taxon>Metazoa</taxon>
        <taxon>Spiralia</taxon>
        <taxon>Lophotrochozoa</taxon>
        <taxon>Platyhelminthes</taxon>
        <taxon>Trematoda</taxon>
        <taxon>Digenea</taxon>
        <taxon>Opisthorchiida</taxon>
        <taxon>Opisthorchiata</taxon>
        <taxon>Opisthorchiidae</taxon>
        <taxon>Opisthorchis</taxon>
    </lineage>
</organism>
<evidence type="ECO:0000313" key="3">
    <source>
        <dbReference type="Proteomes" id="UP000308267"/>
    </source>
</evidence>
<dbReference type="Proteomes" id="UP000308267">
    <property type="component" value="Unassembled WGS sequence"/>
</dbReference>
<dbReference type="AlphaFoldDB" id="A0A4S2LKB7"/>
<feature type="chain" id="PRO_5020441528" description="SEA domain-containing protein" evidence="1">
    <location>
        <begin position="20"/>
        <end position="483"/>
    </location>
</feature>
<feature type="signal peptide" evidence="1">
    <location>
        <begin position="1"/>
        <end position="19"/>
    </location>
</feature>
<keyword evidence="3" id="KW-1185">Reference proteome</keyword>
<evidence type="ECO:0000256" key="1">
    <source>
        <dbReference type="SAM" id="SignalP"/>
    </source>
</evidence>
<dbReference type="OrthoDB" id="10354497at2759"/>
<proteinExistence type="predicted"/>
<evidence type="ECO:0008006" key="4">
    <source>
        <dbReference type="Google" id="ProtNLM"/>
    </source>
</evidence>
<dbReference type="EMBL" id="SJOL01007965">
    <property type="protein sequence ID" value="TGZ61439.1"/>
    <property type="molecule type" value="Genomic_DNA"/>
</dbReference>
<gene>
    <name evidence="2" type="ORF">CRM22_007992</name>
</gene>
<keyword evidence="1" id="KW-0732">Signal</keyword>
<sequence>MYTIGFTSVLICFLTTGYPDSIVGNDFEQESHKDVNHPTVQHTILHMELPEPVPDQVPSEPSELCRILRNGVSSSVKCDGINWKAQSIGGEKSTTVDLELLRDLVTSHQIPEQRTLGSPSVSPATKPMIHLDIQIEKVTSAPANNAVFGGPTSAIFDGRGESVCDGIKRSIQSGWSTLCASDMLCSGSFLNETANILNFSVLLYSPPHKLKHCPDLRDPKTLDTVVGSLDEWIFGKRNRRIRVTLERNRVKQVQTTLLKLQLERKDWDELPLVGSELYQLTKAEVSHQLRQIMRIFKVQGTLGNFEFSGFAQDDDGAVVALFLLFFDPLQTTLPEVVEQLRSGWAAIRSVHMTNEQTALPYNTQNNTRTVWTLSVTFQTTQPGPGMSEKTQKAQELDPRIKMFMRLATKRCPLWSAVDTMKHEIVHHSPSRTDLKYDIKVDRKKLLVNLQANVNLFTHCLKDGLTAESKNWRMVTLLDAVSQW</sequence>
<accession>A0A4S2LKB7</accession>